<reference evidence="2" key="1">
    <citation type="submission" date="2021-01" db="EMBL/GenBank/DDBJ databases">
        <title>Whole genome shotgun sequence of Actinoplanes rishiriensis NBRC 108556.</title>
        <authorList>
            <person name="Komaki H."/>
            <person name="Tamura T."/>
        </authorList>
    </citation>
    <scope>NUCLEOTIDE SEQUENCE</scope>
    <source>
        <strain evidence="2">NBRC 108556</strain>
    </source>
</reference>
<dbReference type="SUPFAM" id="SSF46894">
    <property type="entry name" value="C-terminal effector domain of the bipartite response regulators"/>
    <property type="match status" value="1"/>
</dbReference>
<dbReference type="PROSITE" id="PS50043">
    <property type="entry name" value="HTH_LUXR_2"/>
    <property type="match status" value="1"/>
</dbReference>
<feature type="domain" description="HTH luxR-type" evidence="1">
    <location>
        <begin position="253"/>
        <end position="318"/>
    </location>
</feature>
<organism evidence="2 3">
    <name type="scientific">Paractinoplanes rishiriensis</name>
    <dbReference type="NCBI Taxonomy" id="1050105"/>
    <lineage>
        <taxon>Bacteria</taxon>
        <taxon>Bacillati</taxon>
        <taxon>Actinomycetota</taxon>
        <taxon>Actinomycetes</taxon>
        <taxon>Micromonosporales</taxon>
        <taxon>Micromonosporaceae</taxon>
        <taxon>Paractinoplanes</taxon>
    </lineage>
</organism>
<evidence type="ECO:0000313" key="3">
    <source>
        <dbReference type="Proteomes" id="UP000636960"/>
    </source>
</evidence>
<comment type="caution">
    <text evidence="2">The sequence shown here is derived from an EMBL/GenBank/DDBJ whole genome shotgun (WGS) entry which is preliminary data.</text>
</comment>
<dbReference type="Gene3D" id="1.10.10.10">
    <property type="entry name" value="Winged helix-like DNA-binding domain superfamily/Winged helix DNA-binding domain"/>
    <property type="match status" value="2"/>
</dbReference>
<proteinExistence type="predicted"/>
<dbReference type="Proteomes" id="UP000636960">
    <property type="component" value="Unassembled WGS sequence"/>
</dbReference>
<dbReference type="InterPro" id="IPR016032">
    <property type="entry name" value="Sig_transdc_resp-reg_C-effctor"/>
</dbReference>
<sequence length="337" mass="36233">MRATPTAVPSLGRWGLSAHADLVFRALTLDGPSTSGWLARHLDVAAARIDRALDELAACGAAAPGGTGPQRLWTAGPPAEVIDRLRRRREPILVAEQARRHLGTVTDLRLERLLPGAVRRLPSRSLVRDRIAELAGRERHEHLAINTEDVITADAKAVADPLDRALIARGVRMRSVGLPARDGSVAPAPPGAEFRIAQSLPIKLMIFDRRVALIPADPLELSAGAVEIADPEAVAQLVGLYDRVWSAAESYRREVPTIELNTRERAVVTMLAAGATEEAAAVRLGLSRRTVVTTLRVLMDRLGVENRFQLALILGAAHAIPLPPAGTPAANRTEEES</sequence>
<dbReference type="InterPro" id="IPR051797">
    <property type="entry name" value="TrmB-like"/>
</dbReference>
<dbReference type="AlphaFoldDB" id="A0A919N2B0"/>
<dbReference type="PANTHER" id="PTHR34293:SF1">
    <property type="entry name" value="HTH-TYPE TRANSCRIPTIONAL REGULATOR TRMBL2"/>
    <property type="match status" value="1"/>
</dbReference>
<name>A0A919N2B0_9ACTN</name>
<dbReference type="InterPro" id="IPR000792">
    <property type="entry name" value="Tscrpt_reg_LuxR_C"/>
</dbReference>
<dbReference type="GO" id="GO:0006355">
    <property type="term" value="P:regulation of DNA-templated transcription"/>
    <property type="evidence" value="ECO:0007669"/>
    <property type="project" value="InterPro"/>
</dbReference>
<dbReference type="PANTHER" id="PTHR34293">
    <property type="entry name" value="HTH-TYPE TRANSCRIPTIONAL REGULATOR TRMBL2"/>
    <property type="match status" value="1"/>
</dbReference>
<keyword evidence="3" id="KW-1185">Reference proteome</keyword>
<dbReference type="InterPro" id="IPR036388">
    <property type="entry name" value="WH-like_DNA-bd_sf"/>
</dbReference>
<accession>A0A919N2B0</accession>
<dbReference type="Pfam" id="PF00196">
    <property type="entry name" value="GerE"/>
    <property type="match status" value="1"/>
</dbReference>
<dbReference type="GO" id="GO:0003677">
    <property type="term" value="F:DNA binding"/>
    <property type="evidence" value="ECO:0007669"/>
    <property type="project" value="InterPro"/>
</dbReference>
<dbReference type="SMART" id="SM00421">
    <property type="entry name" value="HTH_LUXR"/>
    <property type="match status" value="1"/>
</dbReference>
<protein>
    <submittedName>
        <fullName evidence="2">Transcriptional regulator</fullName>
    </submittedName>
</protein>
<dbReference type="EMBL" id="BOMV01000069">
    <property type="protein sequence ID" value="GIE99187.1"/>
    <property type="molecule type" value="Genomic_DNA"/>
</dbReference>
<dbReference type="RefSeq" id="WP_203786179.1">
    <property type="nucleotide sequence ID" value="NZ_BOMV01000069.1"/>
</dbReference>
<evidence type="ECO:0000313" key="2">
    <source>
        <dbReference type="EMBL" id="GIE99187.1"/>
    </source>
</evidence>
<gene>
    <name evidence="2" type="ORF">Ari01nite_66520</name>
</gene>
<evidence type="ECO:0000259" key="1">
    <source>
        <dbReference type="PROSITE" id="PS50043"/>
    </source>
</evidence>